<evidence type="ECO:0000256" key="6">
    <source>
        <dbReference type="ARBA" id="ARBA00023157"/>
    </source>
</evidence>
<comment type="catalytic activity">
    <reaction evidence="11">
        <text>a hydroperoxide + [thioredoxin]-dithiol = an alcohol + [thioredoxin]-disulfide + H2O</text>
        <dbReference type="Rhea" id="RHEA:62620"/>
        <dbReference type="Rhea" id="RHEA-COMP:10698"/>
        <dbReference type="Rhea" id="RHEA-COMP:10700"/>
        <dbReference type="ChEBI" id="CHEBI:15377"/>
        <dbReference type="ChEBI" id="CHEBI:29950"/>
        <dbReference type="ChEBI" id="CHEBI:30879"/>
        <dbReference type="ChEBI" id="CHEBI:35924"/>
        <dbReference type="ChEBI" id="CHEBI:50058"/>
        <dbReference type="EC" id="1.11.1.24"/>
    </reaction>
</comment>
<dbReference type="GO" id="GO:0045454">
    <property type="term" value="P:cell redox homeostasis"/>
    <property type="evidence" value="ECO:0007669"/>
    <property type="project" value="TreeGrafter"/>
</dbReference>
<reference evidence="13 14" key="1">
    <citation type="submission" date="2016-10" db="EMBL/GenBank/DDBJ databases">
        <authorList>
            <person name="de Groot N.N."/>
        </authorList>
    </citation>
    <scope>NUCLEOTIDE SEQUENCE [LARGE SCALE GENOMIC DNA]</scope>
    <source>
        <strain evidence="13 14">DSM 44993</strain>
    </source>
</reference>
<sequence>MTETLRDALTGLKEKAKELLPSEVGAVFSADQERSARVAERDKFAKAGSRMDDFTLPDAAGGETTLSALVADGPAVLVFYRGAWCPYCNLALRAYQQNLLPALKEQGVPLAAISPQAPDGSLSMRETNELEYAVLSDVGNLVARGLGITFQPTAEVRAAMTGAGADLAERNGDGQWELPHPAVLVVEPDRTIRFIDVQPDYTVRTEPAQVLEALAPRRMP</sequence>
<evidence type="ECO:0000256" key="7">
    <source>
        <dbReference type="ARBA" id="ARBA00023284"/>
    </source>
</evidence>
<evidence type="ECO:0000256" key="4">
    <source>
        <dbReference type="ARBA" id="ARBA00022862"/>
    </source>
</evidence>
<evidence type="ECO:0000256" key="8">
    <source>
        <dbReference type="ARBA" id="ARBA00032824"/>
    </source>
</evidence>
<evidence type="ECO:0000259" key="12">
    <source>
        <dbReference type="PROSITE" id="PS51352"/>
    </source>
</evidence>
<dbReference type="OrthoDB" id="9809746at2"/>
<evidence type="ECO:0000313" key="13">
    <source>
        <dbReference type="EMBL" id="SEP52951.1"/>
    </source>
</evidence>
<evidence type="ECO:0000313" key="14">
    <source>
        <dbReference type="Proteomes" id="UP000198582"/>
    </source>
</evidence>
<accession>A0A1H8YLS4</accession>
<dbReference type="GO" id="GO:0008379">
    <property type="term" value="F:thioredoxin peroxidase activity"/>
    <property type="evidence" value="ECO:0007669"/>
    <property type="project" value="TreeGrafter"/>
</dbReference>
<evidence type="ECO:0000256" key="11">
    <source>
        <dbReference type="ARBA" id="ARBA00049091"/>
    </source>
</evidence>
<evidence type="ECO:0000256" key="3">
    <source>
        <dbReference type="ARBA" id="ARBA00022559"/>
    </source>
</evidence>
<keyword evidence="14" id="KW-1185">Reference proteome</keyword>
<comment type="function">
    <text evidence="1">Thiol-specific peroxidase that catalyzes the reduction of hydrogen peroxide and organic hydroperoxides to water and alcohols, respectively. Plays a role in cell protection against oxidative stress by detoxifying peroxides and as sensor of hydrogen peroxide-mediated signaling events.</text>
</comment>
<dbReference type="PANTHER" id="PTHR42801:SF7">
    <property type="entry name" value="SLL1159 PROTEIN"/>
    <property type="match status" value="1"/>
</dbReference>
<dbReference type="CDD" id="cd02970">
    <property type="entry name" value="PRX_like2"/>
    <property type="match status" value="1"/>
</dbReference>
<evidence type="ECO:0000256" key="2">
    <source>
        <dbReference type="ARBA" id="ARBA00013017"/>
    </source>
</evidence>
<feature type="domain" description="Thioredoxin" evidence="12">
    <location>
        <begin position="45"/>
        <end position="219"/>
    </location>
</feature>
<comment type="similarity">
    <text evidence="9">Belongs to the peroxiredoxin family. BCP/PrxQ subfamily.</text>
</comment>
<dbReference type="AlphaFoldDB" id="A0A1H8YLS4"/>
<dbReference type="EC" id="1.11.1.24" evidence="2"/>
<evidence type="ECO:0000256" key="1">
    <source>
        <dbReference type="ARBA" id="ARBA00003330"/>
    </source>
</evidence>
<dbReference type="Proteomes" id="UP000198582">
    <property type="component" value="Unassembled WGS sequence"/>
</dbReference>
<keyword evidence="6" id="KW-1015">Disulfide bond</keyword>
<dbReference type="GO" id="GO:0034599">
    <property type="term" value="P:cellular response to oxidative stress"/>
    <property type="evidence" value="ECO:0007669"/>
    <property type="project" value="TreeGrafter"/>
</dbReference>
<keyword evidence="7" id="KW-0676">Redox-active center</keyword>
<dbReference type="PANTHER" id="PTHR42801">
    <property type="entry name" value="THIOREDOXIN-DEPENDENT PEROXIDE REDUCTASE"/>
    <property type="match status" value="1"/>
</dbReference>
<dbReference type="PROSITE" id="PS51352">
    <property type="entry name" value="THIOREDOXIN_2"/>
    <property type="match status" value="1"/>
</dbReference>
<dbReference type="InterPro" id="IPR036249">
    <property type="entry name" value="Thioredoxin-like_sf"/>
</dbReference>
<dbReference type="RefSeq" id="WP_091627062.1">
    <property type="nucleotide sequence ID" value="NZ_FOEF01000023.1"/>
</dbReference>
<proteinExistence type="inferred from homology"/>
<dbReference type="GO" id="GO:0005737">
    <property type="term" value="C:cytoplasm"/>
    <property type="evidence" value="ECO:0007669"/>
    <property type="project" value="TreeGrafter"/>
</dbReference>
<keyword evidence="4" id="KW-0049">Antioxidant</keyword>
<evidence type="ECO:0000256" key="5">
    <source>
        <dbReference type="ARBA" id="ARBA00023002"/>
    </source>
</evidence>
<dbReference type="EMBL" id="FOEF01000023">
    <property type="protein sequence ID" value="SEP52951.1"/>
    <property type="molecule type" value="Genomic_DNA"/>
</dbReference>
<evidence type="ECO:0000256" key="10">
    <source>
        <dbReference type="ARBA" id="ARBA00041373"/>
    </source>
</evidence>
<keyword evidence="5" id="KW-0560">Oxidoreductase</keyword>
<keyword evidence="3" id="KW-0575">Peroxidase</keyword>
<protein>
    <recommendedName>
        <fullName evidence="2">thioredoxin-dependent peroxiredoxin</fullName>
        <ecNumber evidence="2">1.11.1.24</ecNumber>
    </recommendedName>
    <alternativeName>
        <fullName evidence="10">Bacterioferritin comigratory protein</fullName>
    </alternativeName>
    <alternativeName>
        <fullName evidence="8">Thioredoxin peroxidase</fullName>
    </alternativeName>
</protein>
<dbReference type="InterPro" id="IPR000866">
    <property type="entry name" value="AhpC/TSA"/>
</dbReference>
<dbReference type="InterPro" id="IPR050924">
    <property type="entry name" value="Peroxiredoxin_BCP/PrxQ"/>
</dbReference>
<dbReference type="Gene3D" id="3.40.30.10">
    <property type="entry name" value="Glutaredoxin"/>
    <property type="match status" value="1"/>
</dbReference>
<dbReference type="InterPro" id="IPR013766">
    <property type="entry name" value="Thioredoxin_domain"/>
</dbReference>
<evidence type="ECO:0000256" key="9">
    <source>
        <dbReference type="ARBA" id="ARBA00038489"/>
    </source>
</evidence>
<dbReference type="SUPFAM" id="SSF52833">
    <property type="entry name" value="Thioredoxin-like"/>
    <property type="match status" value="1"/>
</dbReference>
<gene>
    <name evidence="13" type="ORF">SAMN04489732_12377</name>
</gene>
<dbReference type="Pfam" id="PF00578">
    <property type="entry name" value="AhpC-TSA"/>
    <property type="match status" value="1"/>
</dbReference>
<dbReference type="STRING" id="394193.SAMN04489732_12377"/>
<name>A0A1H8YLS4_9PSEU</name>
<organism evidence="13 14">
    <name type="scientific">Amycolatopsis saalfeldensis</name>
    <dbReference type="NCBI Taxonomy" id="394193"/>
    <lineage>
        <taxon>Bacteria</taxon>
        <taxon>Bacillati</taxon>
        <taxon>Actinomycetota</taxon>
        <taxon>Actinomycetes</taxon>
        <taxon>Pseudonocardiales</taxon>
        <taxon>Pseudonocardiaceae</taxon>
        <taxon>Amycolatopsis</taxon>
    </lineage>
</organism>